<dbReference type="Proteomes" id="UP000017819">
    <property type="component" value="Unassembled WGS sequence"/>
</dbReference>
<name>V4T9H1_9HYPH</name>
<keyword evidence="3" id="KW-1185">Reference proteome</keyword>
<feature type="transmembrane region" description="Helical" evidence="1">
    <location>
        <begin position="20"/>
        <end position="42"/>
    </location>
</feature>
<gene>
    <name evidence="2" type="ORF">N177_3241</name>
</gene>
<dbReference type="AlphaFoldDB" id="V4T9H1"/>
<evidence type="ECO:0000313" key="2">
    <source>
        <dbReference type="EMBL" id="ESR23173.1"/>
    </source>
</evidence>
<protein>
    <submittedName>
        <fullName evidence="2">Uncharacterized protein</fullName>
    </submittedName>
</protein>
<evidence type="ECO:0000256" key="1">
    <source>
        <dbReference type="SAM" id="Phobius"/>
    </source>
</evidence>
<keyword evidence="1" id="KW-1133">Transmembrane helix</keyword>
<organism evidence="2 3">
    <name type="scientific">Lutibaculum baratangense AMV1</name>
    <dbReference type="NCBI Taxonomy" id="631454"/>
    <lineage>
        <taxon>Bacteria</taxon>
        <taxon>Pseudomonadati</taxon>
        <taxon>Pseudomonadota</taxon>
        <taxon>Alphaproteobacteria</taxon>
        <taxon>Hyphomicrobiales</taxon>
        <taxon>Tepidamorphaceae</taxon>
        <taxon>Lutibaculum</taxon>
    </lineage>
</organism>
<keyword evidence="1" id="KW-0472">Membrane</keyword>
<proteinExistence type="predicted"/>
<evidence type="ECO:0000313" key="3">
    <source>
        <dbReference type="Proteomes" id="UP000017819"/>
    </source>
</evidence>
<dbReference type="OrthoDB" id="5373209at2"/>
<comment type="caution">
    <text evidence="2">The sequence shown here is derived from an EMBL/GenBank/DDBJ whole genome shotgun (WGS) entry which is preliminary data.</text>
</comment>
<accession>V4T9H1</accession>
<reference evidence="2 3" key="1">
    <citation type="journal article" date="2014" name="Genome Announc.">
        <title>Draft Genome Sequence of Lutibaculum baratangense Strain AMV1T, Isolated from a Mud Volcano in Andamans, India.</title>
        <authorList>
            <person name="Singh A."/>
            <person name="Sreenivas A."/>
            <person name="Sathyanarayana Reddy G."/>
            <person name="Pinnaka A.K."/>
            <person name="Shivaji S."/>
        </authorList>
    </citation>
    <scope>NUCLEOTIDE SEQUENCE [LARGE SCALE GENOMIC DNA]</scope>
    <source>
        <strain evidence="2 3">AMV1</strain>
    </source>
</reference>
<keyword evidence="1" id="KW-0812">Transmembrane</keyword>
<feature type="transmembrane region" description="Helical" evidence="1">
    <location>
        <begin position="48"/>
        <end position="67"/>
    </location>
</feature>
<dbReference type="EMBL" id="AWXZ01000039">
    <property type="protein sequence ID" value="ESR23173.1"/>
    <property type="molecule type" value="Genomic_DNA"/>
</dbReference>
<sequence length="68" mass="7449">MAEHSERITITDIDIPFVRLVMIFIKWSLAAIPAAIIVSFIISFLMMLFAGIFGGMGMMFGGGGFHLP</sequence>
<dbReference type="RefSeq" id="WP_023433360.1">
    <property type="nucleotide sequence ID" value="NZ_AWXZ01000039.1"/>
</dbReference>